<protein>
    <submittedName>
        <fullName evidence="1">Uncharacterized protein</fullName>
    </submittedName>
</protein>
<accession>A0ABU8IRL4</accession>
<sequence>MTSKLDQATLNLSADSKGYRLDRTFSFGDGSQVSFSVPVKDGMHKSVVEIHQETIAQVIELLRSTLPQSSDQPASQT</sequence>
<comment type="caution">
    <text evidence="1">The sequence shown here is derived from an EMBL/GenBank/DDBJ whole genome shotgun (WGS) entry which is preliminary data.</text>
</comment>
<evidence type="ECO:0000313" key="1">
    <source>
        <dbReference type="EMBL" id="MEI5998262.1"/>
    </source>
</evidence>
<keyword evidence="2" id="KW-1185">Reference proteome</keyword>
<gene>
    <name evidence="1" type="ORF">H3V53_13920</name>
</gene>
<reference evidence="1 2" key="1">
    <citation type="journal article" date="2022" name="Arch. Microbiol.">
        <title>Paraburkholderia bengalensis sp. nov. isolated from roots of Oryza sativa, IR64.</title>
        <authorList>
            <person name="Nag P."/>
            <person name="Mondal N."/>
            <person name="Sarkar J."/>
            <person name="Das S."/>
        </authorList>
    </citation>
    <scope>NUCLEOTIDE SEQUENCE [LARGE SCALE GENOMIC DNA]</scope>
    <source>
        <strain evidence="1 2">IR64_4_BI</strain>
    </source>
</reference>
<organism evidence="1 2">
    <name type="scientific">Paraburkholderia bengalensis</name>
    <dbReference type="NCBI Taxonomy" id="2747562"/>
    <lineage>
        <taxon>Bacteria</taxon>
        <taxon>Pseudomonadati</taxon>
        <taxon>Pseudomonadota</taxon>
        <taxon>Betaproteobacteria</taxon>
        <taxon>Burkholderiales</taxon>
        <taxon>Burkholderiaceae</taxon>
        <taxon>Paraburkholderia</taxon>
    </lineage>
</organism>
<evidence type="ECO:0000313" key="2">
    <source>
        <dbReference type="Proteomes" id="UP001386437"/>
    </source>
</evidence>
<proteinExistence type="predicted"/>
<dbReference type="Proteomes" id="UP001386437">
    <property type="component" value="Unassembled WGS sequence"/>
</dbReference>
<dbReference type="EMBL" id="JACFYJ010000019">
    <property type="protein sequence ID" value="MEI5998262.1"/>
    <property type="molecule type" value="Genomic_DNA"/>
</dbReference>
<dbReference type="RefSeq" id="WP_336598443.1">
    <property type="nucleotide sequence ID" value="NZ_JACFYJ010000019.1"/>
</dbReference>
<name>A0ABU8IRL4_9BURK</name>